<evidence type="ECO:0000256" key="1">
    <source>
        <dbReference type="ARBA" id="ARBA00004123"/>
    </source>
</evidence>
<keyword evidence="5" id="KW-0804">Transcription</keyword>
<feature type="compositionally biased region" description="Polar residues" evidence="8">
    <location>
        <begin position="103"/>
        <end position="114"/>
    </location>
</feature>
<protein>
    <recommendedName>
        <fullName evidence="9">BZIP domain-containing protein</fullName>
    </recommendedName>
</protein>
<evidence type="ECO:0000256" key="3">
    <source>
        <dbReference type="ARBA" id="ARBA00023015"/>
    </source>
</evidence>
<dbReference type="Proteomes" id="UP001293593">
    <property type="component" value="Unassembled WGS sequence"/>
</dbReference>
<keyword evidence="6" id="KW-0539">Nucleus</keyword>
<evidence type="ECO:0000259" key="9">
    <source>
        <dbReference type="PROSITE" id="PS50217"/>
    </source>
</evidence>
<dbReference type="PANTHER" id="PTHR45967:SF28">
    <property type="entry name" value="BASIC-LEUCINE ZIPPER (BZIP) TRANSCRIPTION FACTOR FAMILY PROTEIN"/>
    <property type="match status" value="1"/>
</dbReference>
<evidence type="ECO:0000256" key="4">
    <source>
        <dbReference type="ARBA" id="ARBA00023125"/>
    </source>
</evidence>
<feature type="compositionally biased region" description="Basic and acidic residues" evidence="8">
    <location>
        <begin position="21"/>
        <end position="30"/>
    </location>
</feature>
<feature type="compositionally biased region" description="Polar residues" evidence="8">
    <location>
        <begin position="454"/>
        <end position="466"/>
    </location>
</feature>
<evidence type="ECO:0000256" key="6">
    <source>
        <dbReference type="ARBA" id="ARBA00023242"/>
    </source>
</evidence>
<feature type="region of interest" description="Disordered" evidence="8">
    <location>
        <begin position="1"/>
        <end position="30"/>
    </location>
</feature>
<feature type="coiled-coil region" evidence="7">
    <location>
        <begin position="171"/>
        <end position="226"/>
    </location>
</feature>
<feature type="compositionally biased region" description="Basic and acidic residues" evidence="8">
    <location>
        <begin position="91"/>
        <end position="102"/>
    </location>
</feature>
<dbReference type="SMART" id="SM00338">
    <property type="entry name" value="BRLZ"/>
    <property type="match status" value="1"/>
</dbReference>
<feature type="region of interest" description="Disordered" evidence="8">
    <location>
        <begin position="47"/>
        <end position="115"/>
    </location>
</feature>
<keyword evidence="4" id="KW-0238">DNA-binding</keyword>
<dbReference type="InterPro" id="IPR046347">
    <property type="entry name" value="bZIP_sf"/>
</dbReference>
<dbReference type="Pfam" id="PF00170">
    <property type="entry name" value="bZIP_1"/>
    <property type="match status" value="1"/>
</dbReference>
<dbReference type="CDD" id="cd14702">
    <property type="entry name" value="bZIP_plant_GBF1"/>
    <property type="match status" value="1"/>
</dbReference>
<dbReference type="EMBL" id="JAWXYG010000005">
    <property type="protein sequence ID" value="KAK4272761.1"/>
    <property type="molecule type" value="Genomic_DNA"/>
</dbReference>
<sequence>MESEKRFASSSASSSAWAERSGGEPDRLVKTEIEAAETLADLARLAMREAASDSGEKQCRKGKQGKTRLARESPTDDSGLNRLDSVSRCPDLSRDQAVESHQSHQQPSASGTKKIQQDVCLRQVKTEQDADLPKTSTVCTNYSLVGCSKSRRNLTEEEKEARRIRRVLANRESARQTIRRRQALCEELTRKAANLALENENLKREKELALKEYQSLENTNKHLKAKVAKSVSTVVEKTPVEHDLPVYETTSSSTSNGPLFFCSHLPVTQLFWPSVIQSSNPVQFQHTPHSSTPIPSNISLPFSSETDLCNKQANLVQDNEIQNPLYLFPCPWLFPAPDSGHGQAPPALGLKGKQDGYPVGRPCSISASPNIIANKDNEATLPFKIKTEASGLTEARLIDDPNHTTPKFPIDGDEQRRGCQIMERCHGHSLGCVRHPSAVKEEHGLQLHPAPDTEVSSTASHTTNSLLEKEPERVIYSGKNLGDAIAAAEARKRRKELTKLKSIHSRQCRLQC</sequence>
<keyword evidence="11" id="KW-1185">Reference proteome</keyword>
<accession>A0AAE1JPV4</accession>
<name>A0AAE1JPV4_9FABA</name>
<comment type="similarity">
    <text evidence="2">Belongs to the bZIP family.</text>
</comment>
<dbReference type="PROSITE" id="PS50217">
    <property type="entry name" value="BZIP"/>
    <property type="match status" value="1"/>
</dbReference>
<feature type="compositionally biased region" description="Basic and acidic residues" evidence="8">
    <location>
        <begin position="47"/>
        <end position="59"/>
    </location>
</feature>
<keyword evidence="3" id="KW-0805">Transcription regulation</keyword>
<dbReference type="InterPro" id="IPR044827">
    <property type="entry name" value="GBF-like"/>
</dbReference>
<proteinExistence type="inferred from homology"/>
<comment type="subcellular location">
    <subcellularLocation>
        <location evidence="1">Nucleus</location>
    </subcellularLocation>
</comment>
<dbReference type="GO" id="GO:0043565">
    <property type="term" value="F:sequence-specific DNA binding"/>
    <property type="evidence" value="ECO:0007669"/>
    <property type="project" value="InterPro"/>
</dbReference>
<evidence type="ECO:0000256" key="2">
    <source>
        <dbReference type="ARBA" id="ARBA00007163"/>
    </source>
</evidence>
<dbReference type="GO" id="GO:0003700">
    <property type="term" value="F:DNA-binding transcription factor activity"/>
    <property type="evidence" value="ECO:0007669"/>
    <property type="project" value="InterPro"/>
</dbReference>
<dbReference type="PANTHER" id="PTHR45967">
    <property type="entry name" value="G-BOX-BINDING FACTOR 3-RELATED"/>
    <property type="match status" value="1"/>
</dbReference>
<evidence type="ECO:0000313" key="10">
    <source>
        <dbReference type="EMBL" id="KAK4272761.1"/>
    </source>
</evidence>
<evidence type="ECO:0000256" key="7">
    <source>
        <dbReference type="SAM" id="Coils"/>
    </source>
</evidence>
<evidence type="ECO:0000256" key="8">
    <source>
        <dbReference type="SAM" id="MobiDB-lite"/>
    </source>
</evidence>
<evidence type="ECO:0000313" key="11">
    <source>
        <dbReference type="Proteomes" id="UP001293593"/>
    </source>
</evidence>
<feature type="domain" description="BZIP" evidence="9">
    <location>
        <begin position="160"/>
        <end position="223"/>
    </location>
</feature>
<dbReference type="SUPFAM" id="SSF57959">
    <property type="entry name" value="Leucine zipper domain"/>
    <property type="match status" value="1"/>
</dbReference>
<keyword evidence="7" id="KW-0175">Coiled coil</keyword>
<dbReference type="InterPro" id="IPR045314">
    <property type="entry name" value="bZIP_plant_GBF1"/>
</dbReference>
<reference evidence="10" key="1">
    <citation type="submission" date="2023-10" db="EMBL/GenBank/DDBJ databases">
        <title>Chromosome-level genome of the transformable northern wattle, Acacia crassicarpa.</title>
        <authorList>
            <person name="Massaro I."/>
            <person name="Sinha N.R."/>
            <person name="Poethig S."/>
            <person name="Leichty A.R."/>
        </authorList>
    </citation>
    <scope>NUCLEOTIDE SEQUENCE</scope>
    <source>
        <strain evidence="10">Acra3RX</strain>
        <tissue evidence="10">Leaf</tissue>
    </source>
</reference>
<gene>
    <name evidence="10" type="ORF">QN277_021270</name>
</gene>
<dbReference type="InterPro" id="IPR004827">
    <property type="entry name" value="bZIP"/>
</dbReference>
<dbReference type="AlphaFoldDB" id="A0AAE1JPV4"/>
<dbReference type="GO" id="GO:0005634">
    <property type="term" value="C:nucleus"/>
    <property type="evidence" value="ECO:0007669"/>
    <property type="project" value="UniProtKB-SubCell"/>
</dbReference>
<evidence type="ECO:0000256" key="5">
    <source>
        <dbReference type="ARBA" id="ARBA00023163"/>
    </source>
</evidence>
<comment type="caution">
    <text evidence="10">The sequence shown here is derived from an EMBL/GenBank/DDBJ whole genome shotgun (WGS) entry which is preliminary data.</text>
</comment>
<feature type="region of interest" description="Disordered" evidence="8">
    <location>
        <begin position="448"/>
        <end position="467"/>
    </location>
</feature>
<organism evidence="10 11">
    <name type="scientific">Acacia crassicarpa</name>
    <name type="common">northern wattle</name>
    <dbReference type="NCBI Taxonomy" id="499986"/>
    <lineage>
        <taxon>Eukaryota</taxon>
        <taxon>Viridiplantae</taxon>
        <taxon>Streptophyta</taxon>
        <taxon>Embryophyta</taxon>
        <taxon>Tracheophyta</taxon>
        <taxon>Spermatophyta</taxon>
        <taxon>Magnoliopsida</taxon>
        <taxon>eudicotyledons</taxon>
        <taxon>Gunneridae</taxon>
        <taxon>Pentapetalae</taxon>
        <taxon>rosids</taxon>
        <taxon>fabids</taxon>
        <taxon>Fabales</taxon>
        <taxon>Fabaceae</taxon>
        <taxon>Caesalpinioideae</taxon>
        <taxon>mimosoid clade</taxon>
        <taxon>Acacieae</taxon>
        <taxon>Acacia</taxon>
    </lineage>
</organism>